<reference evidence="1 2" key="1">
    <citation type="submission" date="2017-05" db="EMBL/GenBank/DDBJ databases">
        <authorList>
            <person name="Song R."/>
            <person name="Chenine A.L."/>
            <person name="Ruprecht R.M."/>
        </authorList>
    </citation>
    <scope>NUCLEOTIDE SEQUENCE [LARGE SCALE GENOMIC DNA]</scope>
    <source>
        <strain evidence="1 2">CECT 8898</strain>
    </source>
</reference>
<dbReference type="EMBL" id="FXYF01000004">
    <property type="protein sequence ID" value="SMX38565.1"/>
    <property type="molecule type" value="Genomic_DNA"/>
</dbReference>
<name>A0A238K6X5_9RHOB</name>
<protein>
    <submittedName>
        <fullName evidence="1">Uncharacterized protein</fullName>
    </submittedName>
</protein>
<dbReference type="AlphaFoldDB" id="A0A238K6X5"/>
<gene>
    <name evidence="1" type="ORF">MAA8898_01607</name>
</gene>
<organism evidence="1 2">
    <name type="scientific">Maliponia aquimaris</name>
    <dbReference type="NCBI Taxonomy" id="1673631"/>
    <lineage>
        <taxon>Bacteria</taxon>
        <taxon>Pseudomonadati</taxon>
        <taxon>Pseudomonadota</taxon>
        <taxon>Alphaproteobacteria</taxon>
        <taxon>Rhodobacterales</taxon>
        <taxon>Paracoccaceae</taxon>
        <taxon>Maliponia</taxon>
    </lineage>
</organism>
<sequence>MCMNADTPCPGCKKHKKADAAWMFFTDEEREAVDGARKLPAFADAQS</sequence>
<proteinExistence type="predicted"/>
<evidence type="ECO:0000313" key="1">
    <source>
        <dbReference type="EMBL" id="SMX38565.1"/>
    </source>
</evidence>
<accession>A0A238K6X5</accession>
<dbReference type="Proteomes" id="UP000207598">
    <property type="component" value="Unassembled WGS sequence"/>
</dbReference>
<evidence type="ECO:0000313" key="2">
    <source>
        <dbReference type="Proteomes" id="UP000207598"/>
    </source>
</evidence>
<keyword evidence="2" id="KW-1185">Reference proteome</keyword>